<dbReference type="GO" id="GO:0003978">
    <property type="term" value="F:UDP-glucose 4-epimerase activity"/>
    <property type="evidence" value="ECO:0007669"/>
    <property type="project" value="UniProtKB-EC"/>
</dbReference>
<organism evidence="2 3">
    <name type="scientific">Algisphaera agarilytica</name>
    <dbReference type="NCBI Taxonomy" id="1385975"/>
    <lineage>
        <taxon>Bacteria</taxon>
        <taxon>Pseudomonadati</taxon>
        <taxon>Planctomycetota</taxon>
        <taxon>Phycisphaerae</taxon>
        <taxon>Phycisphaerales</taxon>
        <taxon>Phycisphaeraceae</taxon>
        <taxon>Algisphaera</taxon>
    </lineage>
</organism>
<dbReference type="PANTHER" id="PTHR43245">
    <property type="entry name" value="BIFUNCTIONAL POLYMYXIN RESISTANCE PROTEIN ARNA"/>
    <property type="match status" value="1"/>
</dbReference>
<evidence type="ECO:0000259" key="1">
    <source>
        <dbReference type="Pfam" id="PF01370"/>
    </source>
</evidence>
<dbReference type="PANTHER" id="PTHR43245:SF13">
    <property type="entry name" value="UDP-D-APIOSE_UDP-D-XYLOSE SYNTHASE 2"/>
    <property type="match status" value="1"/>
</dbReference>
<proteinExistence type="predicted"/>
<evidence type="ECO:0000313" key="2">
    <source>
        <dbReference type="EMBL" id="MBB6429091.1"/>
    </source>
</evidence>
<dbReference type="Gene3D" id="3.90.25.10">
    <property type="entry name" value="UDP-galactose 4-epimerase, domain 1"/>
    <property type="match status" value="1"/>
</dbReference>
<dbReference type="RefSeq" id="WP_184676690.1">
    <property type="nucleotide sequence ID" value="NZ_JACHGY010000001.1"/>
</dbReference>
<dbReference type="InterPro" id="IPR036291">
    <property type="entry name" value="NAD(P)-bd_dom_sf"/>
</dbReference>
<keyword evidence="2" id="KW-0413">Isomerase</keyword>
<dbReference type="Proteomes" id="UP000541810">
    <property type="component" value="Unassembled WGS sequence"/>
</dbReference>
<gene>
    <name evidence="2" type="ORF">HNQ40_000897</name>
</gene>
<protein>
    <submittedName>
        <fullName evidence="2">UDP-glucose 4-epimerase</fullName>
        <ecNumber evidence="2">5.1.3.2</ecNumber>
    </submittedName>
</protein>
<dbReference type="InterPro" id="IPR001509">
    <property type="entry name" value="Epimerase_deHydtase"/>
</dbReference>
<evidence type="ECO:0000313" key="3">
    <source>
        <dbReference type="Proteomes" id="UP000541810"/>
    </source>
</evidence>
<dbReference type="EMBL" id="JACHGY010000001">
    <property type="protein sequence ID" value="MBB6429091.1"/>
    <property type="molecule type" value="Genomic_DNA"/>
</dbReference>
<dbReference type="Gene3D" id="3.40.50.720">
    <property type="entry name" value="NAD(P)-binding Rossmann-like Domain"/>
    <property type="match status" value="1"/>
</dbReference>
<dbReference type="AlphaFoldDB" id="A0A7X0LJY8"/>
<accession>A0A7X0LJY8</accession>
<dbReference type="InterPro" id="IPR050177">
    <property type="entry name" value="Lipid_A_modif_metabolic_enz"/>
</dbReference>
<keyword evidence="3" id="KW-1185">Reference proteome</keyword>
<dbReference type="EC" id="5.1.3.2" evidence="2"/>
<comment type="caution">
    <text evidence="2">The sequence shown here is derived from an EMBL/GenBank/DDBJ whole genome shotgun (WGS) entry which is preliminary data.</text>
</comment>
<name>A0A7X0LJY8_9BACT</name>
<reference evidence="2 3" key="1">
    <citation type="submission" date="2020-08" db="EMBL/GenBank/DDBJ databases">
        <title>Genomic Encyclopedia of Type Strains, Phase IV (KMG-IV): sequencing the most valuable type-strain genomes for metagenomic binning, comparative biology and taxonomic classification.</title>
        <authorList>
            <person name="Goeker M."/>
        </authorList>
    </citation>
    <scope>NUCLEOTIDE SEQUENCE [LARGE SCALE GENOMIC DNA]</scope>
    <source>
        <strain evidence="2 3">DSM 103725</strain>
    </source>
</reference>
<feature type="domain" description="NAD-dependent epimerase/dehydratase" evidence="1">
    <location>
        <begin position="19"/>
        <end position="271"/>
    </location>
</feature>
<dbReference type="Pfam" id="PF01370">
    <property type="entry name" value="Epimerase"/>
    <property type="match status" value="1"/>
</dbReference>
<dbReference type="SUPFAM" id="SSF51735">
    <property type="entry name" value="NAD(P)-binding Rossmann-fold domains"/>
    <property type="match status" value="1"/>
</dbReference>
<sequence length="346" mass="36600">MALTDWKSLHGDAFAGRRALVTGAAGFIGSHLCEALTTLGAEVVALDDLSGSDGSWANLNTFFTGRQVTGTILDADLVADAMQGCDLVFHQAAMGSVPRSVTMPRRYHENNTTGTLNVLEAARAAGVSRVMFAASSSAYGDTPTLPKTETMPVLPRSPYAANKVACEALMRAYAISYAPGTSNTSESGAETSGVDTVNLRYFNIFGPRQNANSAYAAVIAAFATALLNSKRPAIYGDGEQSRDFTFIDNAVHANLLAARAEGQLAGTVCNVACGQRVSVNQLAADMAELLGKPELTPEHREARTGDVKHSLADLDHTRATLGYEPIVDFKDGLAATVEWYAAESKR</sequence>